<accession>A0A645CR22</accession>
<comment type="caution">
    <text evidence="1">The sequence shown here is derived from an EMBL/GenBank/DDBJ whole genome shotgun (WGS) entry which is preliminary data.</text>
</comment>
<gene>
    <name evidence="1" type="ORF">SDC9_126404</name>
</gene>
<proteinExistence type="predicted"/>
<dbReference type="AlphaFoldDB" id="A0A645CR22"/>
<dbReference type="EMBL" id="VSSQ01029296">
    <property type="protein sequence ID" value="MPM79371.1"/>
    <property type="molecule type" value="Genomic_DNA"/>
</dbReference>
<name>A0A645CR22_9ZZZZ</name>
<protein>
    <submittedName>
        <fullName evidence="1">Uncharacterized protein</fullName>
    </submittedName>
</protein>
<organism evidence="1">
    <name type="scientific">bioreactor metagenome</name>
    <dbReference type="NCBI Taxonomy" id="1076179"/>
    <lineage>
        <taxon>unclassified sequences</taxon>
        <taxon>metagenomes</taxon>
        <taxon>ecological metagenomes</taxon>
    </lineage>
</organism>
<evidence type="ECO:0000313" key="1">
    <source>
        <dbReference type="EMBL" id="MPM79371.1"/>
    </source>
</evidence>
<sequence>MNILEPEPERTLSQSNFQKISLALADALDKISELGHKNKEGKILLLGKIKKH</sequence>
<reference evidence="1" key="1">
    <citation type="submission" date="2019-08" db="EMBL/GenBank/DDBJ databases">
        <authorList>
            <person name="Kucharzyk K."/>
            <person name="Murdoch R.W."/>
            <person name="Higgins S."/>
            <person name="Loffler F."/>
        </authorList>
    </citation>
    <scope>NUCLEOTIDE SEQUENCE</scope>
</reference>